<evidence type="ECO:0000256" key="2">
    <source>
        <dbReference type="ARBA" id="ARBA00005722"/>
    </source>
</evidence>
<dbReference type="PANTHER" id="PTHR38776">
    <property type="entry name" value="MLTA-INTERACTING PROTEIN-RELATED"/>
    <property type="match status" value="1"/>
</dbReference>
<evidence type="ECO:0000313" key="7">
    <source>
        <dbReference type="Proteomes" id="UP001335910"/>
    </source>
</evidence>
<comment type="subcellular location">
    <subcellularLocation>
        <location evidence="1">Cell outer membrane</location>
    </subcellularLocation>
</comment>
<sequence length="278" mass="29988">MRHFELRHQFLPSLSGRTLKQILPGAMLALLASPILAAEPQQVTGLSLGGGVNVTPRYSGSDENRVTTALVLDYSMRNGFFVSTTRGIGYGNSIGDLNYSTALSYRAGRKDHDVDSDSLNDGSDDLRGMGNIKGSALGIMGLEYKVTDWLHLQLQAEVPFTERDNGAALHFGIISPLYSASKDTLTMTLTSSWGTSDYMQTYYGVNSSQSAASGFAPYDVGAGIYAWSINLDWTHKFNQDWSVVAATGFTQLVGDAGNSPIVQRKASPTGSLNVIYSF</sequence>
<evidence type="ECO:0000256" key="1">
    <source>
        <dbReference type="ARBA" id="ARBA00004442"/>
    </source>
</evidence>
<keyword evidence="7" id="KW-1185">Reference proteome</keyword>
<accession>A0ABU7UDI7</accession>
<dbReference type="InterPro" id="IPR010583">
    <property type="entry name" value="MipA"/>
</dbReference>
<protein>
    <submittedName>
        <fullName evidence="6">MipA/OmpV family protein</fullName>
    </submittedName>
</protein>
<organism evidence="6 7">
    <name type="scientific">Lelliottia amnigena</name>
    <name type="common">Enterobacter amnigenus</name>
    <dbReference type="NCBI Taxonomy" id="61646"/>
    <lineage>
        <taxon>Bacteria</taxon>
        <taxon>Pseudomonadati</taxon>
        <taxon>Pseudomonadota</taxon>
        <taxon>Gammaproteobacteria</taxon>
        <taxon>Enterobacterales</taxon>
        <taxon>Enterobacteriaceae</taxon>
        <taxon>Lelliottia</taxon>
    </lineage>
</organism>
<dbReference type="RefSeq" id="WP_331390181.1">
    <property type="nucleotide sequence ID" value="NZ_JAZKLB010000001.1"/>
</dbReference>
<dbReference type="Proteomes" id="UP001335910">
    <property type="component" value="Unassembled WGS sequence"/>
</dbReference>
<comment type="similarity">
    <text evidence="2">Belongs to the MipA/OmpV family.</text>
</comment>
<dbReference type="EMBL" id="JAZKLI010000001">
    <property type="protein sequence ID" value="MEE9684997.1"/>
    <property type="molecule type" value="Genomic_DNA"/>
</dbReference>
<comment type="caution">
    <text evidence="6">The sequence shown here is derived from an EMBL/GenBank/DDBJ whole genome shotgun (WGS) entry which is preliminary data.</text>
</comment>
<evidence type="ECO:0000256" key="5">
    <source>
        <dbReference type="ARBA" id="ARBA00023237"/>
    </source>
</evidence>
<keyword evidence="3" id="KW-0732">Signal</keyword>
<reference evidence="6 7" key="1">
    <citation type="submission" date="2023-10" db="EMBL/GenBank/DDBJ databases">
        <title>Wastewater isolates of ESBL- and carbapenemase-producing Gram-negative bacteria from New Zealand.</title>
        <authorList>
            <person name="Straub C."/>
            <person name="Weaver L."/>
            <person name="Cornelius A."/>
            <person name="Mcgill E."/>
            <person name="Dyet K."/>
            <person name="White L."/>
            <person name="Pattis I."/>
        </authorList>
    </citation>
    <scope>NUCLEOTIDE SEQUENCE [LARGE SCALE GENOMIC DNA]</scope>
    <source>
        <strain evidence="6 7">ESBL35</strain>
    </source>
</reference>
<keyword evidence="5" id="KW-0998">Cell outer membrane</keyword>
<evidence type="ECO:0000256" key="3">
    <source>
        <dbReference type="ARBA" id="ARBA00022729"/>
    </source>
</evidence>
<evidence type="ECO:0000313" key="6">
    <source>
        <dbReference type="EMBL" id="MEE9684997.1"/>
    </source>
</evidence>
<name>A0ABU7UDI7_LELAM</name>
<gene>
    <name evidence="6" type="ORF">V4839_16165</name>
</gene>
<dbReference type="Pfam" id="PF06629">
    <property type="entry name" value="MipA"/>
    <property type="match status" value="1"/>
</dbReference>
<evidence type="ECO:0000256" key="4">
    <source>
        <dbReference type="ARBA" id="ARBA00023136"/>
    </source>
</evidence>
<dbReference type="PANTHER" id="PTHR38776:SF1">
    <property type="entry name" value="MLTA-INTERACTING PROTEIN-RELATED"/>
    <property type="match status" value="1"/>
</dbReference>
<proteinExistence type="inferred from homology"/>
<keyword evidence="4" id="KW-0472">Membrane</keyword>